<dbReference type="Pfam" id="PF04791">
    <property type="entry name" value="LMBR1"/>
    <property type="match status" value="1"/>
</dbReference>
<feature type="transmembrane region" description="Helical" evidence="6">
    <location>
        <begin position="149"/>
        <end position="167"/>
    </location>
</feature>
<dbReference type="GeneID" id="54780516"/>
<evidence type="ECO:0000256" key="3">
    <source>
        <dbReference type="ARBA" id="ARBA00022692"/>
    </source>
</evidence>
<protein>
    <recommendedName>
        <fullName evidence="9">Lysosomal cobalamin transporter</fullName>
    </recommendedName>
</protein>
<gene>
    <name evidence="7" type="ORF">DIURU_001863</name>
</gene>
<feature type="transmembrane region" description="Helical" evidence="6">
    <location>
        <begin position="463"/>
        <end position="480"/>
    </location>
</feature>
<dbReference type="Proteomes" id="UP000449547">
    <property type="component" value="Unassembled WGS sequence"/>
</dbReference>
<proteinExistence type="inferred from homology"/>
<keyword evidence="3 6" id="KW-0812">Transmembrane</keyword>
<dbReference type="EMBL" id="SWFT01000056">
    <property type="protein sequence ID" value="KAA8904587.1"/>
    <property type="molecule type" value="Genomic_DNA"/>
</dbReference>
<evidence type="ECO:0000256" key="6">
    <source>
        <dbReference type="SAM" id="Phobius"/>
    </source>
</evidence>
<feature type="transmembrane region" description="Helical" evidence="6">
    <location>
        <begin position="120"/>
        <end position="137"/>
    </location>
</feature>
<evidence type="ECO:0000256" key="1">
    <source>
        <dbReference type="ARBA" id="ARBA00004141"/>
    </source>
</evidence>
<dbReference type="VEuPathDB" id="FungiDB:DIURU_001863"/>
<keyword evidence="8" id="KW-1185">Reference proteome</keyword>
<comment type="caution">
    <text evidence="7">The sequence shown here is derived from an EMBL/GenBank/DDBJ whole genome shotgun (WGS) entry which is preliminary data.</text>
</comment>
<reference evidence="7 8" key="1">
    <citation type="submission" date="2019-07" db="EMBL/GenBank/DDBJ databases">
        <title>Genome assembly of two rare yeast pathogens: Diutina rugosa and Trichomonascus ciferrii.</title>
        <authorList>
            <person name="Mixao V."/>
            <person name="Saus E."/>
            <person name="Hansen A."/>
            <person name="Lass-Flor C."/>
            <person name="Gabaldon T."/>
        </authorList>
    </citation>
    <scope>NUCLEOTIDE SEQUENCE [LARGE SCALE GENOMIC DNA]</scope>
    <source>
        <strain evidence="7 8">CBS 613</strain>
    </source>
</reference>
<comment type="similarity">
    <text evidence="2">Belongs to the LIMR family.</text>
</comment>
<evidence type="ECO:0000256" key="2">
    <source>
        <dbReference type="ARBA" id="ARBA00010487"/>
    </source>
</evidence>
<feature type="transmembrane region" description="Helical" evidence="6">
    <location>
        <begin position="375"/>
        <end position="396"/>
    </location>
</feature>
<dbReference type="GO" id="GO:0016020">
    <property type="term" value="C:membrane"/>
    <property type="evidence" value="ECO:0007669"/>
    <property type="project" value="UniProtKB-SubCell"/>
</dbReference>
<evidence type="ECO:0000313" key="7">
    <source>
        <dbReference type="EMBL" id="KAA8904587.1"/>
    </source>
</evidence>
<dbReference type="OMA" id="QLERICY"/>
<dbReference type="PANTHER" id="PTHR21355">
    <property type="entry name" value="G-PROTEIN COUPLED RECEPTOR-ASSOCIATED PROTEIN LMBRD2"/>
    <property type="match status" value="1"/>
</dbReference>
<accession>A0A642USG4</accession>
<dbReference type="RefSeq" id="XP_034013318.1">
    <property type="nucleotide sequence ID" value="XM_034154453.1"/>
</dbReference>
<evidence type="ECO:0000256" key="5">
    <source>
        <dbReference type="ARBA" id="ARBA00023136"/>
    </source>
</evidence>
<organism evidence="7 8">
    <name type="scientific">Diutina rugosa</name>
    <name type="common">Yeast</name>
    <name type="synonym">Candida rugosa</name>
    <dbReference type="NCBI Taxonomy" id="5481"/>
    <lineage>
        <taxon>Eukaryota</taxon>
        <taxon>Fungi</taxon>
        <taxon>Dikarya</taxon>
        <taxon>Ascomycota</taxon>
        <taxon>Saccharomycotina</taxon>
        <taxon>Pichiomycetes</taxon>
        <taxon>Debaryomycetaceae</taxon>
        <taxon>Diutina</taxon>
    </lineage>
</organism>
<dbReference type="AlphaFoldDB" id="A0A642USG4"/>
<feature type="transmembrane region" description="Helical" evidence="6">
    <location>
        <begin position="5"/>
        <end position="23"/>
    </location>
</feature>
<evidence type="ECO:0008006" key="9">
    <source>
        <dbReference type="Google" id="ProtNLM"/>
    </source>
</evidence>
<keyword evidence="5 6" id="KW-0472">Membrane</keyword>
<feature type="transmembrane region" description="Helical" evidence="6">
    <location>
        <begin position="333"/>
        <end position="355"/>
    </location>
</feature>
<feature type="transmembrane region" description="Helical" evidence="6">
    <location>
        <begin position="417"/>
        <end position="437"/>
    </location>
</feature>
<feature type="transmembrane region" description="Helical" evidence="6">
    <location>
        <begin position="80"/>
        <end position="99"/>
    </location>
</feature>
<comment type="subcellular location">
    <subcellularLocation>
        <location evidence="1">Membrane</location>
        <topology evidence="1">Multi-pass membrane protein</topology>
    </subcellularLocation>
</comment>
<dbReference type="PANTHER" id="PTHR21355:SF0">
    <property type="entry name" value="G-PROTEIN COUPLED RECEPTOR-ASSOCIATED PROTEIN LMBRD2"/>
    <property type="match status" value="1"/>
</dbReference>
<name>A0A642USG4_DIURU</name>
<keyword evidence="4 6" id="KW-1133">Transmembrane helix</keyword>
<dbReference type="InterPro" id="IPR006876">
    <property type="entry name" value="LMBR1-like_membr_prot"/>
</dbReference>
<dbReference type="InterPro" id="IPR051584">
    <property type="entry name" value="GPCR-associated_LMBR1"/>
</dbReference>
<evidence type="ECO:0000313" key="8">
    <source>
        <dbReference type="Proteomes" id="UP000449547"/>
    </source>
</evidence>
<evidence type="ECO:0000256" key="4">
    <source>
        <dbReference type="ARBA" id="ARBA00022989"/>
    </source>
</evidence>
<dbReference type="OrthoDB" id="203099at2759"/>
<sequence length="538" mass="62105">MWVFILGLCVVALLSVVGVALWVNLRKNSLVLKASVLVAVFIPLSIVVLLPTDWVNHNRPQPLAGLDVGETTYLWLWRSAYWVTFALTWLVLPMVLEFYRSGHYHPIARIKDAFRANLKFQLMMLGLGILSAVYFMAEVGLTLGHFKSMVMGLTHIYSLVLTLWLMAHSLVSIPRQSWTTASPVSRLNYLYQRVVPLVDKLDDTRTGFRDDILRVMMLANNFANELEYRDWILSLERRIPDELRTQLEREYRSEEPHLLVPSVDENYMVSLTQKFNRHHDNLVAYQSEYTKLLLDITRLEDSLGHDPHSVVYRFATSNPKRTYYWTVYGRPNLMRVVAVVSAVLSVTILFSEMVHSTKVSPVNVVVTRLAGYAQWMMMIFVYCYMLVCALSSLTSVKVFNVYHLVPHDSDPVSASWYAMYVARTSFPLAYNFLGLLVSRTSVFEQWYGASLGLTGLFSALNEWLPRLILVPILMSAFNVYHRVKKRVGFMEWFDDDSDAEADENRSLESPRDTRHEHVIAEAKRLVEREMHRRTRTTA</sequence>
<feature type="transmembrane region" description="Helical" evidence="6">
    <location>
        <begin position="30"/>
        <end position="50"/>
    </location>
</feature>